<proteinExistence type="inferred from homology"/>
<dbReference type="SUPFAM" id="SSF51998">
    <property type="entry name" value="PFL-like glycyl radical enzymes"/>
    <property type="match status" value="1"/>
</dbReference>
<reference evidence="3 4" key="1">
    <citation type="submission" date="2024-02" db="EMBL/GenBank/DDBJ databases">
        <authorList>
            <person name="Vignale AGUSTIN F."/>
            <person name="Sosa J E."/>
            <person name="Modenutti C."/>
        </authorList>
    </citation>
    <scope>NUCLEOTIDE SEQUENCE [LARGE SCALE GENOMIC DNA]</scope>
</reference>
<comment type="similarity">
    <text evidence="1">Belongs to the ribonucleoside diphosphate reductase large chain family.</text>
</comment>
<dbReference type="InterPro" id="IPR000788">
    <property type="entry name" value="RNR_lg_C"/>
</dbReference>
<accession>A0ABC8UCL6</accession>
<dbReference type="EMBL" id="CAUOFW020007456">
    <property type="protein sequence ID" value="CAK9179261.1"/>
    <property type="molecule type" value="Genomic_DNA"/>
</dbReference>
<evidence type="ECO:0000256" key="1">
    <source>
        <dbReference type="ARBA" id="ARBA00010406"/>
    </source>
</evidence>
<sequence length="338" mass="38200">MNYTLGIVQYSNLDNISSLFAIPRVQSNGQWSLFCPNETPGLADCWGEEFGKLYTQYERQGKAKKVVQAQNLWFEILKSQIETGTPYMLFKDTCNRKSNQQNLGTIKWSNLCTEIIEYTSPTETAVCNLASIALPRYVREKGVPMEAQPSKLVGSRGSKNRYFDFDKLAEVTAVVTTNLNKIIDVNYYPVETAQRSNLRHRPIGIGVQGLADTFILLGMPFDSPEAQKLNKDIFETVYYHALKASSELAAKEGPYDTYIGSPVSKGITQPDMWGVTPSNRWDWDAVRGMIAKNGVRNSLLVKVLDEQKFLMSRKLFTRLFGRSSKGCWLIWLLIVDAT</sequence>
<dbReference type="PANTHER" id="PTHR11573:SF6">
    <property type="entry name" value="RIBONUCLEOSIDE-DIPHOSPHATE REDUCTASE LARGE SUBUNIT"/>
    <property type="match status" value="1"/>
</dbReference>
<dbReference type="PANTHER" id="PTHR11573">
    <property type="entry name" value="RIBONUCLEOSIDE-DIPHOSPHATE REDUCTASE LARGE CHAIN"/>
    <property type="match status" value="1"/>
</dbReference>
<dbReference type="AlphaFoldDB" id="A0ABC8UCL6"/>
<dbReference type="Proteomes" id="UP001642360">
    <property type="component" value="Unassembled WGS sequence"/>
</dbReference>
<feature type="domain" description="Ribonucleotide reductase large subunit C-terminal" evidence="2">
    <location>
        <begin position="24"/>
        <end position="302"/>
    </location>
</feature>
<name>A0ABC8UCL6_9AQUA</name>
<dbReference type="InterPro" id="IPR039718">
    <property type="entry name" value="Rrm1"/>
</dbReference>
<organism evidence="3 4">
    <name type="scientific">Ilex paraguariensis</name>
    <name type="common">yerba mate</name>
    <dbReference type="NCBI Taxonomy" id="185542"/>
    <lineage>
        <taxon>Eukaryota</taxon>
        <taxon>Viridiplantae</taxon>
        <taxon>Streptophyta</taxon>
        <taxon>Embryophyta</taxon>
        <taxon>Tracheophyta</taxon>
        <taxon>Spermatophyta</taxon>
        <taxon>Magnoliopsida</taxon>
        <taxon>eudicotyledons</taxon>
        <taxon>Gunneridae</taxon>
        <taxon>Pentapetalae</taxon>
        <taxon>asterids</taxon>
        <taxon>campanulids</taxon>
        <taxon>Aquifoliales</taxon>
        <taxon>Aquifoliaceae</taxon>
        <taxon>Ilex</taxon>
    </lineage>
</organism>
<protein>
    <recommendedName>
        <fullName evidence="2">Ribonucleotide reductase large subunit C-terminal domain-containing protein</fullName>
    </recommendedName>
</protein>
<dbReference type="Gene3D" id="3.20.70.20">
    <property type="match status" value="1"/>
</dbReference>
<dbReference type="Pfam" id="PF02867">
    <property type="entry name" value="Ribonuc_red_lgC"/>
    <property type="match status" value="1"/>
</dbReference>
<evidence type="ECO:0000313" key="4">
    <source>
        <dbReference type="Proteomes" id="UP001642360"/>
    </source>
</evidence>
<comment type="caution">
    <text evidence="3">The sequence shown here is derived from an EMBL/GenBank/DDBJ whole genome shotgun (WGS) entry which is preliminary data.</text>
</comment>
<gene>
    <name evidence="3" type="ORF">ILEXP_LOCUS49198</name>
</gene>
<keyword evidence="4" id="KW-1185">Reference proteome</keyword>
<dbReference type="PRINTS" id="PR01183">
    <property type="entry name" value="RIBORDTASEM1"/>
</dbReference>
<evidence type="ECO:0000313" key="3">
    <source>
        <dbReference type="EMBL" id="CAK9179261.1"/>
    </source>
</evidence>
<evidence type="ECO:0000259" key="2">
    <source>
        <dbReference type="Pfam" id="PF02867"/>
    </source>
</evidence>